<proteinExistence type="predicted"/>
<protein>
    <submittedName>
        <fullName evidence="1">Uncharacterized protein</fullName>
    </submittedName>
</protein>
<evidence type="ECO:0000313" key="2">
    <source>
        <dbReference type="Proteomes" id="UP001179600"/>
    </source>
</evidence>
<evidence type="ECO:0000313" key="1">
    <source>
        <dbReference type="EMBL" id="WCG21861.1"/>
    </source>
</evidence>
<reference evidence="1" key="1">
    <citation type="submission" date="2023-01" db="EMBL/GenBank/DDBJ databases">
        <title>Oxazolidinone resistance genes in florfenicol resistant enterococci from beef cattle and veal calves at slaughter.</title>
        <authorList>
            <person name="Biggel M."/>
        </authorList>
    </citation>
    <scope>NUCLEOTIDE SEQUENCE</scope>
    <source>
        <strain evidence="1">K204-1</strain>
    </source>
</reference>
<dbReference type="EMBL" id="CP116507">
    <property type="protein sequence ID" value="WCG21861.1"/>
    <property type="molecule type" value="Genomic_DNA"/>
</dbReference>
<gene>
    <name evidence="1" type="ORF">PML95_05480</name>
</gene>
<name>A0AAF0BHE8_9ENTE</name>
<dbReference type="Proteomes" id="UP001179600">
    <property type="component" value="Chromosome"/>
</dbReference>
<sequence>MDILTFKEQVEDKHGPFAQVPLKVLVEEKGIDMDIPVSFLSDYRGMSLAIMWESVGIENFESLGLAGIYYTTWDNMKYNEEELAIHIQDEGRPTVIIKA</sequence>
<dbReference type="AlphaFoldDB" id="A0AAF0BHE8"/>
<dbReference type="RefSeq" id="WP_023605483.1">
    <property type="nucleotide sequence ID" value="NZ_CP081833.1"/>
</dbReference>
<organism evidence="1 2">
    <name type="scientific">Vagococcus lutrae</name>
    <dbReference type="NCBI Taxonomy" id="81947"/>
    <lineage>
        <taxon>Bacteria</taxon>
        <taxon>Bacillati</taxon>
        <taxon>Bacillota</taxon>
        <taxon>Bacilli</taxon>
        <taxon>Lactobacillales</taxon>
        <taxon>Enterococcaceae</taxon>
        <taxon>Vagococcus</taxon>
    </lineage>
</organism>
<accession>A0AAF0BHE8</accession>